<feature type="binding site" evidence="6">
    <location>
        <position position="236"/>
    </location>
    <ligand>
        <name>FAD</name>
        <dbReference type="ChEBI" id="CHEBI:57692"/>
    </ligand>
</feature>
<dbReference type="InterPro" id="IPR000172">
    <property type="entry name" value="GMC_OxRdtase_N"/>
</dbReference>
<feature type="domain" description="Glucose-methanol-choline oxidoreductase N-terminal" evidence="9">
    <location>
        <begin position="94"/>
        <end position="117"/>
    </location>
</feature>
<evidence type="ECO:0000256" key="7">
    <source>
        <dbReference type="RuleBase" id="RU003968"/>
    </source>
</evidence>
<evidence type="ECO:0000256" key="1">
    <source>
        <dbReference type="ARBA" id="ARBA00001974"/>
    </source>
</evidence>
<dbReference type="PANTHER" id="PTHR11552">
    <property type="entry name" value="GLUCOSE-METHANOL-CHOLINE GMC OXIDOREDUCTASE"/>
    <property type="match status" value="1"/>
</dbReference>
<dbReference type="Gene3D" id="3.50.50.60">
    <property type="entry name" value="FAD/NAD(P)-binding domain"/>
    <property type="match status" value="1"/>
</dbReference>
<evidence type="ECO:0000313" key="11">
    <source>
        <dbReference type="EMBL" id="SDO18603.1"/>
    </source>
</evidence>
<feature type="domain" description="Glucose-methanol-choline oxidoreductase N-terminal" evidence="10">
    <location>
        <begin position="271"/>
        <end position="285"/>
    </location>
</feature>
<dbReference type="PIRSF" id="PIRSF000137">
    <property type="entry name" value="Alcohol_oxidase"/>
    <property type="match status" value="1"/>
</dbReference>
<dbReference type="InterPro" id="IPR036188">
    <property type="entry name" value="FAD/NAD-bd_sf"/>
</dbReference>
<evidence type="ECO:0000313" key="12">
    <source>
        <dbReference type="Proteomes" id="UP000199341"/>
    </source>
</evidence>
<evidence type="ECO:0000256" key="2">
    <source>
        <dbReference type="ARBA" id="ARBA00010790"/>
    </source>
</evidence>
<dbReference type="PROSITE" id="PS00623">
    <property type="entry name" value="GMC_OXRED_1"/>
    <property type="match status" value="1"/>
</dbReference>
<evidence type="ECO:0000256" key="8">
    <source>
        <dbReference type="SAM" id="MobiDB-lite"/>
    </source>
</evidence>
<feature type="active site" description="Proton donor" evidence="5">
    <location>
        <position position="482"/>
    </location>
</feature>
<dbReference type="Proteomes" id="UP000199341">
    <property type="component" value="Unassembled WGS sequence"/>
</dbReference>
<evidence type="ECO:0000256" key="4">
    <source>
        <dbReference type="ARBA" id="ARBA00022827"/>
    </source>
</evidence>
<evidence type="ECO:0000259" key="10">
    <source>
        <dbReference type="PROSITE" id="PS00624"/>
    </source>
</evidence>
<name>A0A1H0HHS9_9ACTN</name>
<dbReference type="AlphaFoldDB" id="A0A1H0HHS9"/>
<keyword evidence="3 7" id="KW-0285">Flavoprotein</keyword>
<dbReference type="InterPro" id="IPR012132">
    <property type="entry name" value="GMC_OxRdtase"/>
</dbReference>
<comment type="cofactor">
    <cofactor evidence="1 6">
        <name>FAD</name>
        <dbReference type="ChEBI" id="CHEBI:57692"/>
    </cofactor>
</comment>
<dbReference type="GO" id="GO:0016614">
    <property type="term" value="F:oxidoreductase activity, acting on CH-OH group of donors"/>
    <property type="evidence" value="ECO:0007669"/>
    <property type="project" value="InterPro"/>
</dbReference>
<evidence type="ECO:0000259" key="9">
    <source>
        <dbReference type="PROSITE" id="PS00623"/>
    </source>
</evidence>
<reference evidence="11 12" key="1">
    <citation type="submission" date="2016-10" db="EMBL/GenBank/DDBJ databases">
        <authorList>
            <person name="de Groot N.N."/>
        </authorList>
    </citation>
    <scope>NUCLEOTIDE SEQUENCE [LARGE SCALE GENOMIC DNA]</scope>
    <source>
        <strain evidence="11 12">CGMCC 4.2022</strain>
    </source>
</reference>
<feature type="region of interest" description="Disordered" evidence="8">
    <location>
        <begin position="139"/>
        <end position="165"/>
    </location>
</feature>
<feature type="active site" description="Proton acceptor" evidence="5">
    <location>
        <position position="524"/>
    </location>
</feature>
<accession>A0A1H0HHS9</accession>
<dbReference type="PANTHER" id="PTHR11552:SF147">
    <property type="entry name" value="CHOLINE DEHYDROGENASE, MITOCHONDRIAL"/>
    <property type="match status" value="1"/>
</dbReference>
<comment type="similarity">
    <text evidence="2 7">Belongs to the GMC oxidoreductase family.</text>
</comment>
<dbReference type="EMBL" id="FNIE01000008">
    <property type="protein sequence ID" value="SDO18603.1"/>
    <property type="molecule type" value="Genomic_DNA"/>
</dbReference>
<protein>
    <submittedName>
        <fullName evidence="11">Choline dehydrogenase</fullName>
    </submittedName>
</protein>
<proteinExistence type="inferred from homology"/>
<evidence type="ECO:0000256" key="5">
    <source>
        <dbReference type="PIRSR" id="PIRSR000137-1"/>
    </source>
</evidence>
<dbReference type="SUPFAM" id="SSF51905">
    <property type="entry name" value="FAD/NAD(P)-binding domain"/>
    <property type="match status" value="1"/>
</dbReference>
<dbReference type="STRING" id="310781.SAMN05216259_10860"/>
<dbReference type="PROSITE" id="PS00624">
    <property type="entry name" value="GMC_OXRED_2"/>
    <property type="match status" value="1"/>
</dbReference>
<organism evidence="11 12">
    <name type="scientific">Actinacidiphila guanduensis</name>
    <dbReference type="NCBI Taxonomy" id="310781"/>
    <lineage>
        <taxon>Bacteria</taxon>
        <taxon>Bacillati</taxon>
        <taxon>Actinomycetota</taxon>
        <taxon>Actinomycetes</taxon>
        <taxon>Kitasatosporales</taxon>
        <taxon>Streptomycetaceae</taxon>
        <taxon>Actinacidiphila</taxon>
    </lineage>
</organism>
<evidence type="ECO:0000256" key="3">
    <source>
        <dbReference type="ARBA" id="ARBA00022630"/>
    </source>
</evidence>
<dbReference type="Gene3D" id="3.30.560.10">
    <property type="entry name" value="Glucose Oxidase, domain 3"/>
    <property type="match status" value="1"/>
</dbReference>
<gene>
    <name evidence="11" type="ORF">SAMN05216259_10860</name>
</gene>
<dbReference type="InterPro" id="IPR007867">
    <property type="entry name" value="GMC_OxRtase_C"/>
</dbReference>
<dbReference type="RefSeq" id="WP_245771500.1">
    <property type="nucleotide sequence ID" value="NZ_FNIE01000008.1"/>
</dbReference>
<keyword evidence="12" id="KW-1185">Reference proteome</keyword>
<dbReference type="GO" id="GO:0050660">
    <property type="term" value="F:flavin adenine dinucleotide binding"/>
    <property type="evidence" value="ECO:0007669"/>
    <property type="project" value="InterPro"/>
</dbReference>
<dbReference type="Pfam" id="PF05199">
    <property type="entry name" value="GMC_oxred_C"/>
    <property type="match status" value="1"/>
</dbReference>
<keyword evidence="4 6" id="KW-0274">FAD</keyword>
<dbReference type="SUPFAM" id="SSF54373">
    <property type="entry name" value="FAD-linked reductases, C-terminal domain"/>
    <property type="match status" value="1"/>
</dbReference>
<sequence>MSGTAQAGGTATTDIRTARYVVVGAGSAGCVLAARLSAGGDGDVVLIEAGGSDGRAAISIPAAFPTLFGTDVDWAFATEPQAQLDGRRVNWPRGRTLGGSSSLNAQIWTRGHRADYDGWAALGLPGWSADEVRPYFERAEDRSAGPEPDGDEAGYGSGGPIRIEDLRDPSEATREFLAACRQARIPDLTGVTSLAPEGAGPVHTTQRGGRRWSAADAYLRPAQDRANLTVVTGAQVERVLIEDGRAVGVAYRTAEGPAQVRAEAEVILAAGAVGTPHLLLTSGVGPADELAALGIAVHADRPEVGRNLTDHLYVPLAFEAYGEVSPGVADQAAEIGTYLRGRRGRLTSNIAEALAFVRSSERLAAPDLELVWMVLPFLDQRQARPQHGVTLGVVLLRPRSHGSIRLNPADPAGPPLIDPRYLSDPAGEDLRTLTAGVRLAQHVLSRPALADRLGSPLTPGAFDRSESSVAALVRAYAETLYHPVGTCRMGADEDAVVDADLRLRGIEALRVVDASVMPSIPRGHTHAPTVMIAERAADLILAAADAAPVGQLAGR</sequence>
<evidence type="ECO:0000256" key="6">
    <source>
        <dbReference type="PIRSR" id="PIRSR000137-2"/>
    </source>
</evidence>
<dbReference type="Pfam" id="PF00732">
    <property type="entry name" value="GMC_oxred_N"/>
    <property type="match status" value="1"/>
</dbReference>